<gene>
    <name evidence="2" type="ORF">Adt_11394</name>
</gene>
<protein>
    <submittedName>
        <fullName evidence="2">Uncharacterized protein</fullName>
    </submittedName>
</protein>
<evidence type="ECO:0000313" key="3">
    <source>
        <dbReference type="Proteomes" id="UP001604336"/>
    </source>
</evidence>
<dbReference type="Proteomes" id="UP001604336">
    <property type="component" value="Unassembled WGS sequence"/>
</dbReference>
<evidence type="ECO:0000313" key="2">
    <source>
        <dbReference type="EMBL" id="KAL2526340.1"/>
    </source>
</evidence>
<proteinExistence type="predicted"/>
<feature type="region of interest" description="Disordered" evidence="1">
    <location>
        <begin position="1"/>
        <end position="34"/>
    </location>
</feature>
<dbReference type="AlphaFoldDB" id="A0ABD1UP72"/>
<evidence type="ECO:0000256" key="1">
    <source>
        <dbReference type="SAM" id="MobiDB-lite"/>
    </source>
</evidence>
<sequence>MIRQKQGVECSKTTKESKVMNQNVPKNKEEEDIGELAKQSIEKECVGKLMFEHRKKDEDKDDYGQMITIQFGTLPPVMANNYLLANEFKNKKSDEVMMEETAEVACVLECEEDIFNRVQVTHDNSEKEDDGMTYIEDEIDLEADEG</sequence>
<reference evidence="3" key="1">
    <citation type="submission" date="2024-07" db="EMBL/GenBank/DDBJ databases">
        <title>Two chromosome-level genome assemblies of Korean endemic species Abeliophyllum distichum and Forsythia ovata (Oleaceae).</title>
        <authorList>
            <person name="Jang H."/>
        </authorList>
    </citation>
    <scope>NUCLEOTIDE SEQUENCE [LARGE SCALE GENOMIC DNA]</scope>
</reference>
<keyword evidence="3" id="KW-1185">Reference proteome</keyword>
<organism evidence="2 3">
    <name type="scientific">Abeliophyllum distichum</name>
    <dbReference type="NCBI Taxonomy" id="126358"/>
    <lineage>
        <taxon>Eukaryota</taxon>
        <taxon>Viridiplantae</taxon>
        <taxon>Streptophyta</taxon>
        <taxon>Embryophyta</taxon>
        <taxon>Tracheophyta</taxon>
        <taxon>Spermatophyta</taxon>
        <taxon>Magnoliopsida</taxon>
        <taxon>eudicotyledons</taxon>
        <taxon>Gunneridae</taxon>
        <taxon>Pentapetalae</taxon>
        <taxon>asterids</taxon>
        <taxon>lamiids</taxon>
        <taxon>Lamiales</taxon>
        <taxon>Oleaceae</taxon>
        <taxon>Forsythieae</taxon>
        <taxon>Abeliophyllum</taxon>
    </lineage>
</organism>
<dbReference type="EMBL" id="JBFOLK010000003">
    <property type="protein sequence ID" value="KAL2526340.1"/>
    <property type="molecule type" value="Genomic_DNA"/>
</dbReference>
<comment type="caution">
    <text evidence="2">The sequence shown here is derived from an EMBL/GenBank/DDBJ whole genome shotgun (WGS) entry which is preliminary data.</text>
</comment>
<name>A0ABD1UP72_9LAMI</name>
<accession>A0ABD1UP72</accession>